<proteinExistence type="predicted"/>
<sequence length="328" mass="35691">MKKWIWLVVAIIVGLAVGGYSYARHAENQKLYEDAIEQGNLQISNKKYTAAETEFMNALKKKPGDKRANVLLKQTQEYAAGDSSFAARQYPDAKTSYTQVTNTKGGNQQLVDRAKDQLSLIKKIQTNLAKYTKVYNKALQQQKAGQYVDSNITLNEILTDKNASQSYYKTIFNKAKKLRDSNNSAIENNSIPTDPNEADNFEQPSNDPVDNPNVAANSTSSSSASSDTASTSESKDSAVSSSSSSASLTSSEKKAADNYKGSNEYTVPDSKKKINGKDATAMQIKEARATIKAAGVDEGALSDQDIIDAINGALKKNESLAQYAKENF</sequence>
<comment type="caution">
    <text evidence="2">The sequence shown here is derived from an EMBL/GenBank/DDBJ whole genome shotgun (WGS) entry which is preliminary data.</text>
</comment>
<organism evidence="2 3">
    <name type="scientific">Lentilactobacillus senioris DSM 24302 = JCM 17472</name>
    <dbReference type="NCBI Taxonomy" id="1423802"/>
    <lineage>
        <taxon>Bacteria</taxon>
        <taxon>Bacillati</taxon>
        <taxon>Bacillota</taxon>
        <taxon>Bacilli</taxon>
        <taxon>Lactobacillales</taxon>
        <taxon>Lactobacillaceae</taxon>
        <taxon>Lentilactobacillus</taxon>
    </lineage>
</organism>
<dbReference type="InterPro" id="IPR011990">
    <property type="entry name" value="TPR-like_helical_dom_sf"/>
</dbReference>
<keyword evidence="3" id="KW-1185">Reference proteome</keyword>
<evidence type="ECO:0000256" key="1">
    <source>
        <dbReference type="SAM" id="MobiDB-lite"/>
    </source>
</evidence>
<feature type="compositionally biased region" description="Polar residues" evidence="1">
    <location>
        <begin position="183"/>
        <end position="193"/>
    </location>
</feature>
<name>A0A0R2CRV5_9LACO</name>
<accession>A0A0R2CRV5</accession>
<evidence type="ECO:0000313" key="2">
    <source>
        <dbReference type="EMBL" id="KRM94545.1"/>
    </source>
</evidence>
<gene>
    <name evidence="2" type="ORF">FC56_GL001503</name>
</gene>
<feature type="compositionally biased region" description="Low complexity" evidence="1">
    <location>
        <begin position="215"/>
        <end position="250"/>
    </location>
</feature>
<dbReference type="AlphaFoldDB" id="A0A0R2CRV5"/>
<dbReference type="Gene3D" id="1.25.40.10">
    <property type="entry name" value="Tetratricopeptide repeat domain"/>
    <property type="match status" value="1"/>
</dbReference>
<dbReference type="STRING" id="1423802.FC56_GL001503"/>
<reference evidence="2 3" key="1">
    <citation type="journal article" date="2015" name="Genome Announc.">
        <title>Expanding the biotechnology potential of lactobacilli through comparative genomics of 213 strains and associated genera.</title>
        <authorList>
            <person name="Sun Z."/>
            <person name="Harris H.M."/>
            <person name="McCann A."/>
            <person name="Guo C."/>
            <person name="Argimon S."/>
            <person name="Zhang W."/>
            <person name="Yang X."/>
            <person name="Jeffery I.B."/>
            <person name="Cooney J.C."/>
            <person name="Kagawa T.F."/>
            <person name="Liu W."/>
            <person name="Song Y."/>
            <person name="Salvetti E."/>
            <person name="Wrobel A."/>
            <person name="Rasinkangas P."/>
            <person name="Parkhill J."/>
            <person name="Rea M.C."/>
            <person name="O'Sullivan O."/>
            <person name="Ritari J."/>
            <person name="Douillard F.P."/>
            <person name="Paul Ross R."/>
            <person name="Yang R."/>
            <person name="Briner A.E."/>
            <person name="Felis G.E."/>
            <person name="de Vos W.M."/>
            <person name="Barrangou R."/>
            <person name="Klaenhammer T.R."/>
            <person name="Caufield P.W."/>
            <person name="Cui Y."/>
            <person name="Zhang H."/>
            <person name="O'Toole P.W."/>
        </authorList>
    </citation>
    <scope>NUCLEOTIDE SEQUENCE [LARGE SCALE GENOMIC DNA]</scope>
    <source>
        <strain evidence="2 3">DSM 24302</strain>
    </source>
</reference>
<dbReference type="PATRIC" id="fig|1423802.4.peg.1521"/>
<evidence type="ECO:0000313" key="3">
    <source>
        <dbReference type="Proteomes" id="UP000051256"/>
    </source>
</evidence>
<dbReference type="EMBL" id="AYZR01000004">
    <property type="protein sequence ID" value="KRM94545.1"/>
    <property type="molecule type" value="Genomic_DNA"/>
</dbReference>
<protein>
    <submittedName>
        <fullName evidence="2">Uncharacterized protein</fullName>
    </submittedName>
</protein>
<dbReference type="Proteomes" id="UP000051256">
    <property type="component" value="Unassembled WGS sequence"/>
</dbReference>
<feature type="region of interest" description="Disordered" evidence="1">
    <location>
        <begin position="183"/>
        <end position="278"/>
    </location>
</feature>
<dbReference type="RefSeq" id="WP_054671577.1">
    <property type="nucleotide sequence ID" value="NZ_AYZR01000004.1"/>
</dbReference>